<feature type="compositionally biased region" description="Low complexity" evidence="1">
    <location>
        <begin position="240"/>
        <end position="252"/>
    </location>
</feature>
<dbReference type="OrthoDB" id="62853at2759"/>
<name>I7LUV4_TETTS</name>
<dbReference type="InParanoid" id="I7LUV4"/>
<reference evidence="4" key="1">
    <citation type="journal article" date="2006" name="PLoS Biol.">
        <title>Macronuclear genome sequence of the ciliate Tetrahymena thermophila, a model eukaryote.</title>
        <authorList>
            <person name="Eisen J.A."/>
            <person name="Coyne R.S."/>
            <person name="Wu M."/>
            <person name="Wu D."/>
            <person name="Thiagarajan M."/>
            <person name="Wortman J.R."/>
            <person name="Badger J.H."/>
            <person name="Ren Q."/>
            <person name="Amedeo P."/>
            <person name="Jones K.M."/>
            <person name="Tallon L.J."/>
            <person name="Delcher A.L."/>
            <person name="Salzberg S.L."/>
            <person name="Silva J.C."/>
            <person name="Haas B.J."/>
            <person name="Majoros W.H."/>
            <person name="Farzad M."/>
            <person name="Carlton J.M."/>
            <person name="Smith R.K. Jr."/>
            <person name="Garg J."/>
            <person name="Pearlman R.E."/>
            <person name="Karrer K.M."/>
            <person name="Sun L."/>
            <person name="Manning G."/>
            <person name="Elde N.C."/>
            <person name="Turkewitz A.P."/>
            <person name="Asai D.J."/>
            <person name="Wilkes D.E."/>
            <person name="Wang Y."/>
            <person name="Cai H."/>
            <person name="Collins K."/>
            <person name="Stewart B.A."/>
            <person name="Lee S.R."/>
            <person name="Wilamowska K."/>
            <person name="Weinberg Z."/>
            <person name="Ruzzo W.L."/>
            <person name="Wloga D."/>
            <person name="Gaertig J."/>
            <person name="Frankel J."/>
            <person name="Tsao C.-C."/>
            <person name="Gorovsky M.A."/>
            <person name="Keeling P.J."/>
            <person name="Waller R.F."/>
            <person name="Patron N.J."/>
            <person name="Cherry J.M."/>
            <person name="Stover N.A."/>
            <person name="Krieger C.J."/>
            <person name="del Toro C."/>
            <person name="Ryder H.F."/>
            <person name="Williamson S.C."/>
            <person name="Barbeau R.A."/>
            <person name="Hamilton E.P."/>
            <person name="Orias E."/>
        </authorList>
    </citation>
    <scope>NUCLEOTIDE SEQUENCE [LARGE SCALE GENOMIC DNA]</scope>
    <source>
        <strain evidence="4">SB210</strain>
    </source>
</reference>
<dbReference type="EMBL" id="GG662699">
    <property type="protein sequence ID" value="EAR96117.2"/>
    <property type="molecule type" value="Genomic_DNA"/>
</dbReference>
<keyword evidence="4" id="KW-1185">Reference proteome</keyword>
<evidence type="ECO:0000313" key="4">
    <source>
        <dbReference type="Proteomes" id="UP000009168"/>
    </source>
</evidence>
<dbReference type="GeneID" id="7839734"/>
<evidence type="ECO:0000313" key="3">
    <source>
        <dbReference type="EMBL" id="EAR96117.2"/>
    </source>
</evidence>
<dbReference type="Proteomes" id="UP000009168">
    <property type="component" value="Unassembled WGS sequence"/>
</dbReference>
<dbReference type="InterPro" id="IPR000313">
    <property type="entry name" value="PWWP_dom"/>
</dbReference>
<feature type="compositionally biased region" description="Low complexity" evidence="1">
    <location>
        <begin position="176"/>
        <end position="188"/>
    </location>
</feature>
<dbReference type="eggNOG" id="ENOG502R2Z5">
    <property type="taxonomic scope" value="Eukaryota"/>
</dbReference>
<protein>
    <submittedName>
        <fullName evidence="3">PWWP domain protein</fullName>
    </submittedName>
</protein>
<evidence type="ECO:0000259" key="2">
    <source>
        <dbReference type="PROSITE" id="PS50812"/>
    </source>
</evidence>
<dbReference type="AlphaFoldDB" id="I7LUV4"/>
<feature type="compositionally biased region" description="Polar residues" evidence="1">
    <location>
        <begin position="218"/>
        <end position="227"/>
    </location>
</feature>
<feature type="compositionally biased region" description="Low complexity" evidence="1">
    <location>
        <begin position="352"/>
        <end position="392"/>
    </location>
</feature>
<dbReference type="KEGG" id="tet:TTHERM_00128810"/>
<feature type="compositionally biased region" description="Polar residues" evidence="1">
    <location>
        <begin position="149"/>
        <end position="158"/>
    </location>
</feature>
<dbReference type="STRING" id="312017.I7LUV4"/>
<dbReference type="SUPFAM" id="SSF63748">
    <property type="entry name" value="Tudor/PWWP/MBT"/>
    <property type="match status" value="1"/>
</dbReference>
<accession>I7LUV4</accession>
<feature type="domain" description="PWWP" evidence="2">
    <location>
        <begin position="8"/>
        <end position="58"/>
    </location>
</feature>
<dbReference type="Pfam" id="PF00855">
    <property type="entry name" value="PWWP"/>
    <property type="match status" value="1"/>
</dbReference>
<organism evidence="3 4">
    <name type="scientific">Tetrahymena thermophila (strain SB210)</name>
    <dbReference type="NCBI Taxonomy" id="312017"/>
    <lineage>
        <taxon>Eukaryota</taxon>
        <taxon>Sar</taxon>
        <taxon>Alveolata</taxon>
        <taxon>Ciliophora</taxon>
        <taxon>Intramacronucleata</taxon>
        <taxon>Oligohymenophorea</taxon>
        <taxon>Hymenostomatida</taxon>
        <taxon>Tetrahymenina</taxon>
        <taxon>Tetrahymenidae</taxon>
        <taxon>Tetrahymena</taxon>
    </lineage>
</organism>
<proteinExistence type="predicted"/>
<feature type="compositionally biased region" description="Low complexity" evidence="1">
    <location>
        <begin position="159"/>
        <end position="168"/>
    </location>
</feature>
<feature type="compositionally biased region" description="Low complexity" evidence="1">
    <location>
        <begin position="293"/>
        <end position="304"/>
    </location>
</feature>
<feature type="compositionally biased region" description="Basic and acidic residues" evidence="1">
    <location>
        <begin position="109"/>
        <end position="120"/>
    </location>
</feature>
<dbReference type="Gene3D" id="2.30.30.140">
    <property type="match status" value="1"/>
</dbReference>
<feature type="region of interest" description="Disordered" evidence="1">
    <location>
        <begin position="105"/>
        <end position="256"/>
    </location>
</feature>
<gene>
    <name evidence="3" type="ORF">TTHERM_00128810</name>
</gene>
<evidence type="ECO:0000256" key="1">
    <source>
        <dbReference type="SAM" id="MobiDB-lite"/>
    </source>
</evidence>
<dbReference type="RefSeq" id="XP_001016362.2">
    <property type="nucleotide sequence ID" value="XM_001016362.2"/>
</dbReference>
<dbReference type="PROSITE" id="PS50812">
    <property type="entry name" value="PWWP"/>
    <property type="match status" value="1"/>
</dbReference>
<sequence>MASKQFKKNQVVWAKLKGYPWWPSCISQVGTTDVVVNFLGENTHATIKLDQVHDFKENYSQYIKNVNERNKKLKQAVDIGLRISEGKSSYEAAIPFFEPILQSSSQFSNERKSMERKYQMEEEEDDDNQSSSESAAKNSKKAKKGAVTNKLSNEISLNKTVSTTSTGKKTPKKGVKPTSKSSTKASAESESKNGGNDKLVPENAGEPSLAASEKELATINTRSTQGKKQQKISEKQTRRNSQNMNKNSSNNNVTINPEFGIEELVDTEPSHLLSNPIHEKEMNSTEQLAQFNKNENSMEKSSSNHINESEQKELEEDHQEMNLEKATKKSAASANGSPRNGFAEDKRDIYTNNSNAHNSSSNNQNQSSDSNLQSQNGQNNQQKSAQNGQSQSTNKRNKRSVAQKNGSAAANNNNLNIQIPTEAANQNEIIDSPKKKLKTNQIKSYNTNPQDATELQQSLEAILEIFQNQKSSNIFKLSEIKDLDHLSDAYFSLNIPTMEFFNTKVGKLFVQHLQLVTQYKHSEDFMPEIKQKLEVVVEHIRDKILTETLGSEIKELIFKKKVQINGNCVIQNEVEDEKSIHSNTQLNKQITSHTKLNGDLVVGQEKEAEDPKKLRDQQLRKKICKKINELLKENYGLEKAQAQDLCVQIERKIKSVQVELNHDYKNNVKGLIRLLKAKEISIDKLQKCNVDELIQVIQHENIQAELKSLGVPQFEKNSSLANNSD</sequence>
<dbReference type="CDD" id="cd05162">
    <property type="entry name" value="PWWP"/>
    <property type="match status" value="1"/>
</dbReference>
<feature type="region of interest" description="Disordered" evidence="1">
    <location>
        <begin position="293"/>
        <end position="420"/>
    </location>
</feature>